<evidence type="ECO:0000256" key="7">
    <source>
        <dbReference type="ARBA" id="ARBA00022679"/>
    </source>
</evidence>
<evidence type="ECO:0000256" key="2">
    <source>
        <dbReference type="ARBA" id="ARBA00005042"/>
    </source>
</evidence>
<name>A0A0K1XBJ6_9GAMM</name>
<dbReference type="GO" id="GO:0046474">
    <property type="term" value="P:glycerophospholipid biosynthetic process"/>
    <property type="evidence" value="ECO:0007669"/>
    <property type="project" value="TreeGrafter"/>
</dbReference>
<evidence type="ECO:0000313" key="17">
    <source>
        <dbReference type="EMBL" id="AKX58765.1"/>
    </source>
</evidence>
<evidence type="ECO:0000256" key="12">
    <source>
        <dbReference type="ARBA" id="ARBA00023209"/>
    </source>
</evidence>
<keyword evidence="13" id="KW-1208">Phospholipid metabolism</keyword>
<dbReference type="Proteomes" id="UP000063953">
    <property type="component" value="Chromosome"/>
</dbReference>
<dbReference type="Pfam" id="PF01066">
    <property type="entry name" value="CDP-OH_P_transf"/>
    <property type="match status" value="1"/>
</dbReference>
<dbReference type="InterPro" id="IPR000462">
    <property type="entry name" value="CDP-OH_P_trans"/>
</dbReference>
<evidence type="ECO:0000256" key="5">
    <source>
        <dbReference type="ARBA" id="ARBA00014944"/>
    </source>
</evidence>
<organism evidence="17 18">
    <name type="scientific">Thiopseudomonas alkaliphila</name>
    <dbReference type="NCBI Taxonomy" id="1697053"/>
    <lineage>
        <taxon>Bacteria</taxon>
        <taxon>Pseudomonadati</taxon>
        <taxon>Pseudomonadota</taxon>
        <taxon>Gammaproteobacteria</taxon>
        <taxon>Pseudomonadales</taxon>
        <taxon>Pseudomonadaceae</taxon>
        <taxon>Thiopseudomonas</taxon>
    </lineage>
</organism>
<feature type="transmembrane region" description="Helical" evidence="16">
    <location>
        <begin position="152"/>
        <end position="172"/>
    </location>
</feature>
<proteinExistence type="inferred from homology"/>
<evidence type="ECO:0000256" key="14">
    <source>
        <dbReference type="ARBA" id="ARBA00048586"/>
    </source>
</evidence>
<sequence length="184" mass="20660">MHHLPNLLTCLRIVLVLPIVWALLERQFSSALALFAVAGVTDALDGFLARRFNWQSRLGAWLDPLADKLLLVSSFIVLAVIEVLPWWLVLLVVIRDLVITLGAALYYWWRQQLRMQPLVLGKLSTLLQVLCGFFSILQAAQLLQLTQWLSALVYLTGAVTLFSGVAYVVLWSQKFIATKADRAG</sequence>
<dbReference type="PIRSF" id="PIRSF000847">
    <property type="entry name" value="Phos_ph_gly_syn"/>
    <property type="match status" value="1"/>
</dbReference>
<dbReference type="RefSeq" id="WP_053099674.1">
    <property type="nucleotide sequence ID" value="NZ_CP012365.1"/>
</dbReference>
<feature type="transmembrane region" description="Helical" evidence="16">
    <location>
        <begin position="60"/>
        <end position="81"/>
    </location>
</feature>
<evidence type="ECO:0000256" key="6">
    <source>
        <dbReference type="ARBA" id="ARBA00022516"/>
    </source>
</evidence>
<dbReference type="AlphaFoldDB" id="A0A0K1XBJ6"/>
<comment type="catalytic activity">
    <reaction evidence="14">
        <text>a CDP-1,2-diacyl-sn-glycerol + sn-glycerol 3-phosphate = a 1,2-diacyl-sn-glycero-3-phospho-(1'-sn-glycero-3'-phosphate) + CMP + H(+)</text>
        <dbReference type="Rhea" id="RHEA:12593"/>
        <dbReference type="ChEBI" id="CHEBI:15378"/>
        <dbReference type="ChEBI" id="CHEBI:57597"/>
        <dbReference type="ChEBI" id="CHEBI:58332"/>
        <dbReference type="ChEBI" id="CHEBI:60110"/>
        <dbReference type="ChEBI" id="CHEBI:60377"/>
        <dbReference type="EC" id="2.7.8.5"/>
    </reaction>
</comment>
<dbReference type="EC" id="2.7.8.5" evidence="4"/>
<dbReference type="PANTHER" id="PTHR14269:SF11">
    <property type="entry name" value="CDP-DIACYLGLYCEROL--GLYCEROL-3-PHOSPHATE 3-PHOSPHATIDYLTRANSFERASE"/>
    <property type="match status" value="1"/>
</dbReference>
<evidence type="ECO:0000313" key="18">
    <source>
        <dbReference type="Proteomes" id="UP000063953"/>
    </source>
</evidence>
<comment type="pathway">
    <text evidence="2">Phospholipid metabolism; phosphatidylglycerol biosynthesis; phosphatidylglycerol from CDP-diacylglycerol: step 1/2.</text>
</comment>
<dbReference type="EMBL" id="CP012365">
    <property type="protein sequence ID" value="AKX58765.1"/>
    <property type="molecule type" value="Genomic_DNA"/>
</dbReference>
<dbReference type="PROSITE" id="PS00379">
    <property type="entry name" value="CDP_ALCOHOL_P_TRANSF"/>
    <property type="match status" value="1"/>
</dbReference>
<dbReference type="GO" id="GO:0016020">
    <property type="term" value="C:membrane"/>
    <property type="evidence" value="ECO:0007669"/>
    <property type="project" value="UniProtKB-SubCell"/>
</dbReference>
<keyword evidence="18" id="KW-1185">Reference proteome</keyword>
<dbReference type="InterPro" id="IPR043130">
    <property type="entry name" value="CDP-OH_PTrfase_TM_dom"/>
</dbReference>
<dbReference type="PANTHER" id="PTHR14269">
    <property type="entry name" value="CDP-DIACYLGLYCEROL--GLYCEROL-3-PHOSPHATE 3-PHOSPHATIDYLTRANSFERASE-RELATED"/>
    <property type="match status" value="1"/>
</dbReference>
<evidence type="ECO:0000256" key="10">
    <source>
        <dbReference type="ARBA" id="ARBA00023098"/>
    </source>
</evidence>
<gene>
    <name evidence="17" type="ORF">AKN88_01590</name>
</gene>
<comment type="similarity">
    <text evidence="3 15">Belongs to the CDP-alcohol phosphatidyltransferase class-I family.</text>
</comment>
<keyword evidence="12" id="KW-0594">Phospholipid biosynthesis</keyword>
<evidence type="ECO:0000256" key="8">
    <source>
        <dbReference type="ARBA" id="ARBA00022692"/>
    </source>
</evidence>
<keyword evidence="10" id="KW-0443">Lipid metabolism</keyword>
<accession>A0A0K1XBJ6</accession>
<feature type="transmembrane region" description="Helical" evidence="16">
    <location>
        <begin position="7"/>
        <end position="24"/>
    </location>
</feature>
<dbReference type="STRING" id="1697053.AKN87_03690"/>
<feature type="transmembrane region" description="Helical" evidence="16">
    <location>
        <begin position="120"/>
        <end position="140"/>
    </location>
</feature>
<dbReference type="InterPro" id="IPR048254">
    <property type="entry name" value="CDP_ALCOHOL_P_TRANSF_CS"/>
</dbReference>
<keyword evidence="8 16" id="KW-0812">Transmembrane</keyword>
<keyword evidence="11 16" id="KW-0472">Membrane</keyword>
<dbReference type="InterPro" id="IPR004570">
    <property type="entry name" value="Phosphatidylglycerol_P_synth"/>
</dbReference>
<keyword evidence="9 16" id="KW-1133">Transmembrane helix</keyword>
<evidence type="ECO:0000256" key="9">
    <source>
        <dbReference type="ARBA" id="ARBA00022989"/>
    </source>
</evidence>
<evidence type="ECO:0000256" key="13">
    <source>
        <dbReference type="ARBA" id="ARBA00023264"/>
    </source>
</evidence>
<dbReference type="Gene3D" id="1.20.120.1760">
    <property type="match status" value="1"/>
</dbReference>
<dbReference type="GO" id="GO:0008444">
    <property type="term" value="F:CDP-diacylglycerol-glycerol-3-phosphate 3-phosphatidyltransferase activity"/>
    <property type="evidence" value="ECO:0007669"/>
    <property type="project" value="UniProtKB-EC"/>
</dbReference>
<dbReference type="PATRIC" id="fig|1698449.3.peg.316"/>
<evidence type="ECO:0000256" key="3">
    <source>
        <dbReference type="ARBA" id="ARBA00010441"/>
    </source>
</evidence>
<evidence type="ECO:0000256" key="4">
    <source>
        <dbReference type="ARBA" id="ARBA00013170"/>
    </source>
</evidence>
<comment type="subcellular location">
    <subcellularLocation>
        <location evidence="1">Membrane</location>
        <topology evidence="1">Multi-pass membrane protein</topology>
    </subcellularLocation>
</comment>
<reference evidence="17 18" key="1">
    <citation type="journal article" date="2015" name="Genome Announc.">
        <title>Genome Sequences of Oblitimonas alkaliphila gen. nov. sp. nov. (Proposed), a Novel Bacterium of the Pseudomonadaceae Family.</title>
        <authorList>
            <person name="Lauer A.C."/>
            <person name="Nicholson A.C."/>
            <person name="Humrighouse B.W."/>
            <person name="Emery B."/>
            <person name="Drobish A."/>
            <person name="Juieng P."/>
            <person name="Loparev V."/>
            <person name="McQuiston J.R."/>
        </authorList>
    </citation>
    <scope>NUCLEOTIDE SEQUENCE [LARGE SCALE GENOMIC DNA]</scope>
    <source>
        <strain evidence="17 18">E5571</strain>
    </source>
</reference>
<protein>
    <recommendedName>
        <fullName evidence="5">CDP-diacylglycerol--glycerol-3-phosphate 3-phosphatidyltransferase</fullName>
        <ecNumber evidence="4">2.7.8.5</ecNumber>
    </recommendedName>
</protein>
<evidence type="ECO:0000256" key="1">
    <source>
        <dbReference type="ARBA" id="ARBA00004141"/>
    </source>
</evidence>
<dbReference type="InterPro" id="IPR050324">
    <property type="entry name" value="CDP-alcohol_PTase-I"/>
</dbReference>
<evidence type="ECO:0000256" key="16">
    <source>
        <dbReference type="SAM" id="Phobius"/>
    </source>
</evidence>
<evidence type="ECO:0000256" key="15">
    <source>
        <dbReference type="RuleBase" id="RU003750"/>
    </source>
</evidence>
<keyword evidence="7 15" id="KW-0808">Transferase</keyword>
<evidence type="ECO:0000256" key="11">
    <source>
        <dbReference type="ARBA" id="ARBA00023136"/>
    </source>
</evidence>
<keyword evidence="6" id="KW-0444">Lipid biosynthesis</keyword>